<dbReference type="Proteomes" id="UP000823399">
    <property type="component" value="Unassembled WGS sequence"/>
</dbReference>
<feature type="compositionally biased region" description="Basic and acidic residues" evidence="1">
    <location>
        <begin position="1"/>
        <end position="14"/>
    </location>
</feature>
<comment type="caution">
    <text evidence="2">The sequence shown here is derived from an EMBL/GenBank/DDBJ whole genome shotgun (WGS) entry which is preliminary data.</text>
</comment>
<dbReference type="EMBL" id="JABBWM010000109">
    <property type="protein sequence ID" value="KAG2089742.1"/>
    <property type="molecule type" value="Genomic_DNA"/>
</dbReference>
<reference evidence="2" key="1">
    <citation type="journal article" date="2020" name="New Phytol.">
        <title>Comparative genomics reveals dynamic genome evolution in host specialist ectomycorrhizal fungi.</title>
        <authorList>
            <person name="Lofgren L.A."/>
            <person name="Nguyen N.H."/>
            <person name="Vilgalys R."/>
            <person name="Ruytinx J."/>
            <person name="Liao H.L."/>
            <person name="Branco S."/>
            <person name="Kuo A."/>
            <person name="LaButti K."/>
            <person name="Lipzen A."/>
            <person name="Andreopoulos W."/>
            <person name="Pangilinan J."/>
            <person name="Riley R."/>
            <person name="Hundley H."/>
            <person name="Na H."/>
            <person name="Barry K."/>
            <person name="Grigoriev I.V."/>
            <person name="Stajich J.E."/>
            <person name="Kennedy P.G."/>
        </authorList>
    </citation>
    <scope>NUCLEOTIDE SEQUENCE</scope>
    <source>
        <strain evidence="2">FC423</strain>
    </source>
</reference>
<sequence length="594" mass="66977">MSDHDSASESDSRKQPPLNEEEVAILKSYLEQWDSAEPSERKKVSKAAATEARMKASVMSIRLLKDRKVVGVPDDVKADIAREKSDDMIHHFATEMWNCAGMRVFIISAWKNEGKIHVAGHNYNNEYGGADFFMKTHNWDIILPEWDSYAESAFNGNLDGNAVITRKKDRQDKTYILQVGDDGYPVLPACDSVDLDTKKAVIWAFLTWHYRKCCGDSKISVPWKYVIPRYTKIIPAECPPKGHNLAEPSKLKQVHATQLLQFWYDRQEEGEAHALEFISWWDNDKEYMVLAADINVPVMKQTETTRQSKQRSWSRNRNRELPEPQQSTKGRSSLCRSRKKMQSSDTTQKKGASLLLHSWKGKGHESSADKVNDQPITTAESVDGLDDSEDEIPSQQKANKSKGKSRRWVSMSSSNYTSSDDEQPGKLVSASKRTKKDVAASPSKPATVGIQHKQMKRVVERPQNAVCKHGEKGSEHKPSATFADLTASAPRVQVEWPAQELNTPDIIRGKTRVHKRTAEESLERSPAKRTRCQVAIQQDKGIVRQAGKMAGKKQVTEQATNGSPSKWTRSKTSQTGAGKHSRKPNSRYNDYVKP</sequence>
<evidence type="ECO:0000313" key="3">
    <source>
        <dbReference type="Proteomes" id="UP000823399"/>
    </source>
</evidence>
<evidence type="ECO:0000256" key="1">
    <source>
        <dbReference type="SAM" id="MobiDB-lite"/>
    </source>
</evidence>
<keyword evidence="3" id="KW-1185">Reference proteome</keyword>
<feature type="region of interest" description="Disordered" evidence="1">
    <location>
        <begin position="503"/>
        <end position="532"/>
    </location>
</feature>
<gene>
    <name evidence="2" type="ORF">F5147DRAFT_780535</name>
</gene>
<feature type="compositionally biased region" description="Acidic residues" evidence="1">
    <location>
        <begin position="383"/>
        <end position="392"/>
    </location>
</feature>
<feature type="compositionally biased region" description="Polar residues" evidence="1">
    <location>
        <begin position="324"/>
        <end position="335"/>
    </location>
</feature>
<feature type="region of interest" description="Disordered" evidence="1">
    <location>
        <begin position="545"/>
        <end position="594"/>
    </location>
</feature>
<feature type="region of interest" description="Disordered" evidence="1">
    <location>
        <begin position="301"/>
        <end position="458"/>
    </location>
</feature>
<feature type="compositionally biased region" description="Basic and acidic residues" evidence="1">
    <location>
        <begin position="516"/>
        <end position="526"/>
    </location>
</feature>
<feature type="region of interest" description="Disordered" evidence="1">
    <location>
        <begin position="1"/>
        <end position="20"/>
    </location>
</feature>
<accession>A0A9P7EV06</accession>
<protein>
    <submittedName>
        <fullName evidence="2">Uncharacterized protein</fullName>
    </submittedName>
</protein>
<feature type="compositionally biased region" description="Basic and acidic residues" evidence="1">
    <location>
        <begin position="362"/>
        <end position="372"/>
    </location>
</feature>
<organism evidence="2 3">
    <name type="scientific">Suillus discolor</name>
    <dbReference type="NCBI Taxonomy" id="1912936"/>
    <lineage>
        <taxon>Eukaryota</taxon>
        <taxon>Fungi</taxon>
        <taxon>Dikarya</taxon>
        <taxon>Basidiomycota</taxon>
        <taxon>Agaricomycotina</taxon>
        <taxon>Agaricomycetes</taxon>
        <taxon>Agaricomycetidae</taxon>
        <taxon>Boletales</taxon>
        <taxon>Suillineae</taxon>
        <taxon>Suillaceae</taxon>
        <taxon>Suillus</taxon>
    </lineage>
</organism>
<dbReference type="AlphaFoldDB" id="A0A9P7EV06"/>
<proteinExistence type="predicted"/>
<feature type="compositionally biased region" description="Polar residues" evidence="1">
    <location>
        <begin position="556"/>
        <end position="576"/>
    </location>
</feature>
<evidence type="ECO:0000313" key="2">
    <source>
        <dbReference type="EMBL" id="KAG2089742.1"/>
    </source>
</evidence>
<name>A0A9P7EV06_9AGAM</name>
<dbReference type="RefSeq" id="XP_041285994.1">
    <property type="nucleotide sequence ID" value="XM_041442469.1"/>
</dbReference>
<dbReference type="GeneID" id="64704728"/>